<name>A0A2S8RCD7_9FIRM</name>
<dbReference type="PROSITE" id="PS51379">
    <property type="entry name" value="4FE4S_FER_2"/>
    <property type="match status" value="2"/>
</dbReference>
<proteinExistence type="predicted"/>
<evidence type="ECO:0000256" key="5">
    <source>
        <dbReference type="ARBA" id="ARBA00023014"/>
    </source>
</evidence>
<dbReference type="PANTHER" id="PTHR43724">
    <property type="entry name" value="PYRUVATE SYNTHASE SUBUNIT PORD"/>
    <property type="match status" value="1"/>
</dbReference>
<evidence type="ECO:0000313" key="7">
    <source>
        <dbReference type="EMBL" id="PQQ67445.1"/>
    </source>
</evidence>
<feature type="domain" description="4Fe-4S ferredoxin-type" evidence="6">
    <location>
        <begin position="34"/>
        <end position="63"/>
    </location>
</feature>
<dbReference type="Proteomes" id="UP000239720">
    <property type="component" value="Unassembled WGS sequence"/>
</dbReference>
<protein>
    <submittedName>
        <fullName evidence="7">4Fe-4S ferredoxin</fullName>
    </submittedName>
</protein>
<evidence type="ECO:0000256" key="1">
    <source>
        <dbReference type="ARBA" id="ARBA00022485"/>
    </source>
</evidence>
<dbReference type="SUPFAM" id="SSF54862">
    <property type="entry name" value="4Fe-4S ferredoxins"/>
    <property type="match status" value="1"/>
</dbReference>
<sequence>MYFSVKVDEEKCIGCKICIFTCPEPNAIRLTENKKVCIDTNRCKGCFLCVSVCPKKALERGSVE</sequence>
<evidence type="ECO:0000256" key="4">
    <source>
        <dbReference type="ARBA" id="ARBA00023004"/>
    </source>
</evidence>
<keyword evidence="5" id="KW-0411">Iron-sulfur</keyword>
<organism evidence="7 8">
    <name type="scientific">Acetivibrio saccincola</name>
    <dbReference type="NCBI Taxonomy" id="1677857"/>
    <lineage>
        <taxon>Bacteria</taxon>
        <taxon>Bacillati</taxon>
        <taxon>Bacillota</taxon>
        <taxon>Clostridia</taxon>
        <taxon>Eubacteriales</taxon>
        <taxon>Oscillospiraceae</taxon>
        <taxon>Acetivibrio</taxon>
    </lineage>
</organism>
<dbReference type="EMBL" id="NEMB01000003">
    <property type="protein sequence ID" value="PQQ67445.1"/>
    <property type="molecule type" value="Genomic_DNA"/>
</dbReference>
<keyword evidence="1" id="KW-0004">4Fe-4S</keyword>
<feature type="domain" description="4Fe-4S ferredoxin-type" evidence="6">
    <location>
        <begin position="3"/>
        <end position="33"/>
    </location>
</feature>
<dbReference type="Gene3D" id="3.30.70.20">
    <property type="match status" value="1"/>
</dbReference>
<dbReference type="PANTHER" id="PTHR43724:SF1">
    <property type="entry name" value="PYRUVATE SYNTHASE SUBUNIT PORD"/>
    <property type="match status" value="1"/>
</dbReference>
<dbReference type="InterPro" id="IPR017896">
    <property type="entry name" value="4Fe4S_Fe-S-bd"/>
</dbReference>
<dbReference type="PROSITE" id="PS00198">
    <property type="entry name" value="4FE4S_FER_1"/>
    <property type="match status" value="2"/>
</dbReference>
<dbReference type="RefSeq" id="WP_105368353.1">
    <property type="nucleotide sequence ID" value="NZ_NEMB01000003.1"/>
</dbReference>
<keyword evidence="3" id="KW-0677">Repeat</keyword>
<accession>A0A2S8RCD7</accession>
<dbReference type="OrthoDB" id="5422255at2"/>
<evidence type="ECO:0000256" key="3">
    <source>
        <dbReference type="ARBA" id="ARBA00022737"/>
    </source>
</evidence>
<dbReference type="Pfam" id="PF14697">
    <property type="entry name" value="Fer4_21"/>
    <property type="match status" value="1"/>
</dbReference>
<evidence type="ECO:0000313" key="8">
    <source>
        <dbReference type="Proteomes" id="UP000239720"/>
    </source>
</evidence>
<dbReference type="AlphaFoldDB" id="A0A2S8RCD7"/>
<gene>
    <name evidence="7" type="ORF">B9R14_12275</name>
</gene>
<dbReference type="GO" id="GO:0046872">
    <property type="term" value="F:metal ion binding"/>
    <property type="evidence" value="ECO:0007669"/>
    <property type="project" value="UniProtKB-KW"/>
</dbReference>
<keyword evidence="2" id="KW-0479">Metal-binding</keyword>
<dbReference type="InterPro" id="IPR017900">
    <property type="entry name" value="4Fe4S_Fe_S_CS"/>
</dbReference>
<evidence type="ECO:0000259" key="6">
    <source>
        <dbReference type="PROSITE" id="PS51379"/>
    </source>
</evidence>
<keyword evidence="4" id="KW-0408">Iron</keyword>
<evidence type="ECO:0000256" key="2">
    <source>
        <dbReference type="ARBA" id="ARBA00022723"/>
    </source>
</evidence>
<reference evidence="7 8" key="1">
    <citation type="journal article" date="2018" name="Syst. Appl. Microbiol.">
        <title>Characterization and high-quality draft genome sequence of Herbivorax saccincola A7, an anaerobic, alkaliphilic, thermophilic, cellulolytic, and xylanolytic bacterium.</title>
        <authorList>
            <person name="Aikawa S."/>
            <person name="Baramee S."/>
            <person name="Sermsathanaswadi J."/>
            <person name="Thianheng P."/>
            <person name="Tachaapaikoon C."/>
            <person name="Shikata A."/>
            <person name="Waeonukul R."/>
            <person name="Pason P."/>
            <person name="Ratanakhanokchai K."/>
            <person name="Kosugi A."/>
        </authorList>
    </citation>
    <scope>NUCLEOTIDE SEQUENCE [LARGE SCALE GENOMIC DNA]</scope>
    <source>
        <strain evidence="7 8">A7</strain>
    </source>
</reference>
<comment type="caution">
    <text evidence="7">The sequence shown here is derived from an EMBL/GenBank/DDBJ whole genome shotgun (WGS) entry which is preliminary data.</text>
</comment>
<dbReference type="GO" id="GO:0051539">
    <property type="term" value="F:4 iron, 4 sulfur cluster binding"/>
    <property type="evidence" value="ECO:0007669"/>
    <property type="project" value="UniProtKB-KW"/>
</dbReference>